<keyword evidence="1" id="KW-0966">Cell projection</keyword>
<dbReference type="EMBL" id="CP007806">
    <property type="protein sequence ID" value="AIG28636.1"/>
    <property type="molecule type" value="Genomic_DNA"/>
</dbReference>
<dbReference type="RefSeq" id="WP_003334317.1">
    <property type="nucleotide sequence ID" value="NZ_CP007806.1"/>
</dbReference>
<keyword evidence="1" id="KW-0969">Cilium</keyword>
<dbReference type="HOGENOM" id="CLU_051643_1_0_9"/>
<reference evidence="1 2" key="1">
    <citation type="journal article" date="2011" name="J. Bacteriol.">
        <title>Genome sequence of Brevibacillus laterosporus LMG 15441, a pathogen of invertebrates.</title>
        <authorList>
            <person name="Djukic M."/>
            <person name="Poehlein A."/>
            <person name="Thurmer A."/>
            <person name="Daniel R."/>
        </authorList>
    </citation>
    <scope>NUCLEOTIDE SEQUENCE [LARGE SCALE GENOMIC DNA]</scope>
    <source>
        <strain evidence="1 2">LMG 15441</strain>
    </source>
</reference>
<dbReference type="NCBIfam" id="NF038110">
    <property type="entry name" value="Lys_methyl_FliB"/>
    <property type="match status" value="1"/>
</dbReference>
<evidence type="ECO:0000313" key="1">
    <source>
        <dbReference type="EMBL" id="AIG28636.1"/>
    </source>
</evidence>
<name>A0A075RB62_BRELA</name>
<proteinExistence type="predicted"/>
<protein>
    <submittedName>
        <fullName evidence="1">Flagellar biosynthetic protein FliU</fullName>
    </submittedName>
</protein>
<dbReference type="AlphaFoldDB" id="A0A075RB62"/>
<accession>A0A075RB62</accession>
<dbReference type="KEGG" id="blr:BRLA_c043720"/>
<gene>
    <name evidence="1" type="primary">fliU</name>
    <name evidence="1" type="ORF">BRLA_c043720</name>
</gene>
<keyword evidence="1" id="KW-0282">Flagellum</keyword>
<sequence>MSTTTKKTLVPEYMLSFQCIGTECEDTCCAGWKVTVDQDTYKKYKRLKDEELSPIIDRNIKRVRSKASTGNYAKIMMDSSNSCVFLNEQKLCSIQLKKGEDYLCNTCKTYPRTWNNVNDVVERAATISCPEIARLALLNPEGIGFQEQLESVEVGLNFAGHIDTSKHIKGKKLQKYFWELRIFTIQVLQYRQYKFEDRLLFLGLFFQKVQEYVNNSEVDQVLQLIGSYTNMLQSGTIDQMFADVPVNHTIQMKLLKKLTDQRFIEGGVHGRYIECYTECLLGLEHFEGMEEEGTLSRYIDAYENHYQPFMQNHEYILENYLVNHVFSKLFPTALDKDIFEEYVMLVIRYALIKLQLIGMARHHKTAFSTDHVVKLIQSFGRAVEHNQSYLTKMKGLLEENGFTTMGYMSILIKN</sequence>
<keyword evidence="2" id="KW-1185">Reference proteome</keyword>
<evidence type="ECO:0000313" key="2">
    <source>
        <dbReference type="Proteomes" id="UP000005850"/>
    </source>
</evidence>
<organism evidence="1 2">
    <name type="scientific">Brevibacillus laterosporus LMG 15441</name>
    <dbReference type="NCBI Taxonomy" id="1042163"/>
    <lineage>
        <taxon>Bacteria</taxon>
        <taxon>Bacillati</taxon>
        <taxon>Bacillota</taxon>
        <taxon>Bacilli</taxon>
        <taxon>Bacillales</taxon>
        <taxon>Paenibacillaceae</taxon>
        <taxon>Brevibacillus</taxon>
    </lineage>
</organism>
<dbReference type="eggNOG" id="COG0727">
    <property type="taxonomic scope" value="Bacteria"/>
</dbReference>
<dbReference type="STRING" id="1042163.BRLA_c043720"/>
<dbReference type="Proteomes" id="UP000005850">
    <property type="component" value="Chromosome"/>
</dbReference>